<organism evidence="4">
    <name type="scientific">Melampsora larici-populina (strain 98AG31 / pathotype 3-4-7)</name>
    <name type="common">Poplar leaf rust fungus</name>
    <dbReference type="NCBI Taxonomy" id="747676"/>
    <lineage>
        <taxon>Eukaryota</taxon>
        <taxon>Fungi</taxon>
        <taxon>Dikarya</taxon>
        <taxon>Basidiomycota</taxon>
        <taxon>Pucciniomycotina</taxon>
        <taxon>Pucciniomycetes</taxon>
        <taxon>Pucciniales</taxon>
        <taxon>Melampsoraceae</taxon>
        <taxon>Melampsora</taxon>
    </lineage>
</organism>
<evidence type="ECO:0000313" key="4">
    <source>
        <dbReference type="Proteomes" id="UP000001072"/>
    </source>
</evidence>
<dbReference type="AlphaFoldDB" id="F4S7F5"/>
<dbReference type="InterPro" id="IPR046798">
    <property type="entry name" value="2OG-FeII_Oxy_6"/>
</dbReference>
<dbReference type="Proteomes" id="UP000001072">
    <property type="component" value="Unassembled WGS sequence"/>
</dbReference>
<dbReference type="EMBL" id="GL883159">
    <property type="protein sequence ID" value="EGF99399.1"/>
    <property type="molecule type" value="Genomic_DNA"/>
</dbReference>
<dbReference type="RefSeq" id="XP_007417319.1">
    <property type="nucleotide sequence ID" value="XM_007417257.1"/>
</dbReference>
<dbReference type="GeneID" id="18936944"/>
<dbReference type="InParanoid" id="F4S7F5"/>
<dbReference type="OrthoDB" id="2505591at2759"/>
<dbReference type="KEGG" id="mlr:MELLADRAFT_94641"/>
<evidence type="ECO:0000256" key="1">
    <source>
        <dbReference type="SAM" id="MobiDB-lite"/>
    </source>
</evidence>
<gene>
    <name evidence="3" type="ORF">MELLADRAFT_94641</name>
</gene>
<dbReference type="Pfam" id="PF20515">
    <property type="entry name" value="2OG-FeII_Oxy_6"/>
    <property type="match status" value="1"/>
</dbReference>
<name>F4S7F5_MELLP</name>
<evidence type="ECO:0000313" key="3">
    <source>
        <dbReference type="EMBL" id="EGF99399.1"/>
    </source>
</evidence>
<proteinExistence type="predicted"/>
<dbReference type="HOGENOM" id="CLU_026867_0_0_1"/>
<protein>
    <recommendedName>
        <fullName evidence="2">Tet-like 2OG-Fe(II) oxygenase domain-containing protein</fullName>
    </recommendedName>
</protein>
<sequence>MTDLDPGWTKHKRATFNTSGKKSKSEDENITLPGVQFLSDLLKDIDVQRQTGYTDADLPKPFRMAKSYSHVPHEYLAPDGFPKSEYWLDPACKYALVSKVNPKEGKGGVVRRALDEYRNQHVVDVPPNPPLYMEKIRQKPGTCHAERAKKNIAAKGTDQSAESANRKKKTYDSLRYRVNDPILPYENYERTMEIIHHTYKIITHGKGQYLDLDSHELIFTYSYDALETLTPEDRQEHQDDVTTILMSTKLFKRLPTPKPLTPPTELPTYHFRNVYHGPFDYPIALQIRFAIVTAYITSSVRCRRKRKGQPLSTRNCDSKNKKVKLINQEVMIGESGLFLKKRKRKVTTNAALIHGRMHCFGQTVGYSNDLLTSAYVPPKGSSHSLYKAFLDRLPVLGAHIGGIFKEFCDEGFLVARQQLNQLRAPPMASTSKSHPSGPLDFVANFAFTFENFYNKPHTDNNKGKVYCLWYPIDMLSGRIVTQSEGFELEGGWFIFPEFRVAINFGGKSAAQIAWNGKSTFHHTIPSKERIEFNHQDSTSQCEDWNGGTV</sequence>
<evidence type="ECO:0000259" key="2">
    <source>
        <dbReference type="Pfam" id="PF20515"/>
    </source>
</evidence>
<dbReference type="VEuPathDB" id="FungiDB:MELLADRAFT_94641"/>
<keyword evidence="4" id="KW-1185">Reference proteome</keyword>
<reference evidence="4" key="1">
    <citation type="journal article" date="2011" name="Proc. Natl. Acad. Sci. U.S.A.">
        <title>Obligate biotrophy features unraveled by the genomic analysis of rust fungi.</title>
        <authorList>
            <person name="Duplessis S."/>
            <person name="Cuomo C.A."/>
            <person name="Lin Y.-C."/>
            <person name="Aerts A."/>
            <person name="Tisserant E."/>
            <person name="Veneault-Fourrey C."/>
            <person name="Joly D.L."/>
            <person name="Hacquard S."/>
            <person name="Amselem J."/>
            <person name="Cantarel B.L."/>
            <person name="Chiu R."/>
            <person name="Coutinho P.M."/>
            <person name="Feau N."/>
            <person name="Field M."/>
            <person name="Frey P."/>
            <person name="Gelhaye E."/>
            <person name="Goldberg J."/>
            <person name="Grabherr M.G."/>
            <person name="Kodira C.D."/>
            <person name="Kohler A."/>
            <person name="Kuees U."/>
            <person name="Lindquist E.A."/>
            <person name="Lucas S.M."/>
            <person name="Mago R."/>
            <person name="Mauceli E."/>
            <person name="Morin E."/>
            <person name="Murat C."/>
            <person name="Pangilinan J.L."/>
            <person name="Park R."/>
            <person name="Pearson M."/>
            <person name="Quesneville H."/>
            <person name="Rouhier N."/>
            <person name="Sakthikumar S."/>
            <person name="Salamov A.A."/>
            <person name="Schmutz J."/>
            <person name="Selles B."/>
            <person name="Shapiro H."/>
            <person name="Tanguay P."/>
            <person name="Tuskan G.A."/>
            <person name="Henrissat B."/>
            <person name="Van de Peer Y."/>
            <person name="Rouze P."/>
            <person name="Ellis J.G."/>
            <person name="Dodds P.N."/>
            <person name="Schein J.E."/>
            <person name="Zhong S."/>
            <person name="Hamelin R.C."/>
            <person name="Grigoriev I.V."/>
            <person name="Szabo L.J."/>
            <person name="Martin F."/>
        </authorList>
    </citation>
    <scope>NUCLEOTIDE SEQUENCE [LARGE SCALE GENOMIC DNA]</scope>
    <source>
        <strain evidence="4">98AG31 / pathotype 3-4-7</strain>
    </source>
</reference>
<accession>F4S7F5</accession>
<feature type="domain" description="Tet-like 2OG-Fe(II) oxygenase" evidence="2">
    <location>
        <begin position="338"/>
        <end position="526"/>
    </location>
</feature>
<feature type="region of interest" description="Disordered" evidence="1">
    <location>
        <begin position="1"/>
        <end position="27"/>
    </location>
</feature>